<dbReference type="EMBL" id="JAIWYP010000015">
    <property type="protein sequence ID" value="KAH3701016.1"/>
    <property type="molecule type" value="Genomic_DNA"/>
</dbReference>
<keyword evidence="2" id="KW-1185">Reference proteome</keyword>
<dbReference type="Proteomes" id="UP000828390">
    <property type="component" value="Unassembled WGS sequence"/>
</dbReference>
<gene>
    <name evidence="1" type="ORF">DPMN_075999</name>
</gene>
<reference evidence="1" key="2">
    <citation type="submission" date="2020-11" db="EMBL/GenBank/DDBJ databases">
        <authorList>
            <person name="McCartney M.A."/>
            <person name="Auch B."/>
            <person name="Kono T."/>
            <person name="Mallez S."/>
            <person name="Becker A."/>
            <person name="Gohl D.M."/>
            <person name="Silverstein K.A.T."/>
            <person name="Koren S."/>
            <person name="Bechman K.B."/>
            <person name="Herman A."/>
            <person name="Abrahante J.E."/>
            <person name="Garbe J."/>
        </authorList>
    </citation>
    <scope>NUCLEOTIDE SEQUENCE</scope>
    <source>
        <strain evidence="1">Duluth1</strain>
        <tissue evidence="1">Whole animal</tissue>
    </source>
</reference>
<organism evidence="1 2">
    <name type="scientific">Dreissena polymorpha</name>
    <name type="common">Zebra mussel</name>
    <name type="synonym">Mytilus polymorpha</name>
    <dbReference type="NCBI Taxonomy" id="45954"/>
    <lineage>
        <taxon>Eukaryota</taxon>
        <taxon>Metazoa</taxon>
        <taxon>Spiralia</taxon>
        <taxon>Lophotrochozoa</taxon>
        <taxon>Mollusca</taxon>
        <taxon>Bivalvia</taxon>
        <taxon>Autobranchia</taxon>
        <taxon>Heteroconchia</taxon>
        <taxon>Euheterodonta</taxon>
        <taxon>Imparidentia</taxon>
        <taxon>Neoheterodontei</taxon>
        <taxon>Myida</taxon>
        <taxon>Dreissenoidea</taxon>
        <taxon>Dreissenidae</taxon>
        <taxon>Dreissena</taxon>
    </lineage>
</organism>
<protein>
    <submittedName>
        <fullName evidence="1">Uncharacterized protein</fullName>
    </submittedName>
</protein>
<evidence type="ECO:0000313" key="2">
    <source>
        <dbReference type="Proteomes" id="UP000828390"/>
    </source>
</evidence>
<dbReference type="AlphaFoldDB" id="A0A9D3YJ90"/>
<sequence>MYATKVSLLNCSEEIKTLVKSEECYRQYIMDLLSVTPTFKAPTKVCGNNSKGVACECHMCLRCL</sequence>
<reference evidence="1" key="1">
    <citation type="journal article" date="2019" name="bioRxiv">
        <title>The Genome of the Zebra Mussel, Dreissena polymorpha: A Resource for Invasive Species Research.</title>
        <authorList>
            <person name="McCartney M.A."/>
            <person name="Auch B."/>
            <person name="Kono T."/>
            <person name="Mallez S."/>
            <person name="Zhang Y."/>
            <person name="Obille A."/>
            <person name="Becker A."/>
            <person name="Abrahante J.E."/>
            <person name="Garbe J."/>
            <person name="Badalamenti J.P."/>
            <person name="Herman A."/>
            <person name="Mangelson H."/>
            <person name="Liachko I."/>
            <person name="Sullivan S."/>
            <person name="Sone E.D."/>
            <person name="Koren S."/>
            <person name="Silverstein K.A.T."/>
            <person name="Beckman K.B."/>
            <person name="Gohl D.M."/>
        </authorList>
    </citation>
    <scope>NUCLEOTIDE SEQUENCE</scope>
    <source>
        <strain evidence="1">Duluth1</strain>
        <tissue evidence="1">Whole animal</tissue>
    </source>
</reference>
<proteinExistence type="predicted"/>
<accession>A0A9D3YJ90</accession>
<name>A0A9D3YJ90_DREPO</name>
<evidence type="ECO:0000313" key="1">
    <source>
        <dbReference type="EMBL" id="KAH3701016.1"/>
    </source>
</evidence>
<comment type="caution">
    <text evidence="1">The sequence shown here is derived from an EMBL/GenBank/DDBJ whole genome shotgun (WGS) entry which is preliminary data.</text>
</comment>